<reference evidence="1" key="2">
    <citation type="journal article" date="2015" name="Data Brief">
        <title>Shoot transcriptome of the giant reed, Arundo donax.</title>
        <authorList>
            <person name="Barrero R.A."/>
            <person name="Guerrero F.D."/>
            <person name="Moolhuijzen P."/>
            <person name="Goolsby J.A."/>
            <person name="Tidwell J."/>
            <person name="Bellgard S.E."/>
            <person name="Bellgard M.I."/>
        </authorList>
    </citation>
    <scope>NUCLEOTIDE SEQUENCE</scope>
    <source>
        <tissue evidence="1">Shoot tissue taken approximately 20 cm above the soil surface</tissue>
    </source>
</reference>
<name>A0A0A9HXW5_ARUDO</name>
<dbReference type="EMBL" id="GBRH01160128">
    <property type="protein sequence ID" value="JAE37768.1"/>
    <property type="molecule type" value="Transcribed_RNA"/>
</dbReference>
<organism evidence="1">
    <name type="scientific">Arundo donax</name>
    <name type="common">Giant reed</name>
    <name type="synonym">Donax arundinaceus</name>
    <dbReference type="NCBI Taxonomy" id="35708"/>
    <lineage>
        <taxon>Eukaryota</taxon>
        <taxon>Viridiplantae</taxon>
        <taxon>Streptophyta</taxon>
        <taxon>Embryophyta</taxon>
        <taxon>Tracheophyta</taxon>
        <taxon>Spermatophyta</taxon>
        <taxon>Magnoliopsida</taxon>
        <taxon>Liliopsida</taxon>
        <taxon>Poales</taxon>
        <taxon>Poaceae</taxon>
        <taxon>PACMAD clade</taxon>
        <taxon>Arundinoideae</taxon>
        <taxon>Arundineae</taxon>
        <taxon>Arundo</taxon>
    </lineage>
</organism>
<protein>
    <submittedName>
        <fullName evidence="1">Uncharacterized protein</fullName>
    </submittedName>
</protein>
<evidence type="ECO:0000313" key="1">
    <source>
        <dbReference type="EMBL" id="JAE37768.1"/>
    </source>
</evidence>
<reference evidence="1" key="1">
    <citation type="submission" date="2014-09" db="EMBL/GenBank/DDBJ databases">
        <authorList>
            <person name="Magalhaes I.L.F."/>
            <person name="Oliveira U."/>
            <person name="Santos F.R."/>
            <person name="Vidigal T.H.D.A."/>
            <person name="Brescovit A.D."/>
            <person name="Santos A.J."/>
        </authorList>
    </citation>
    <scope>NUCLEOTIDE SEQUENCE</scope>
    <source>
        <tissue evidence="1">Shoot tissue taken approximately 20 cm above the soil surface</tissue>
    </source>
</reference>
<sequence length="12" mass="1486">MHHNIKHLTQLN</sequence>
<accession>A0A0A9HXW5</accession>
<proteinExistence type="predicted"/>